<evidence type="ECO:0000256" key="4">
    <source>
        <dbReference type="ARBA" id="ARBA00023172"/>
    </source>
</evidence>
<dbReference type="NCBIfam" id="TIGR01766">
    <property type="entry name" value="IS200/IS605 family accessory protein TnpB-like domain"/>
    <property type="match status" value="1"/>
</dbReference>
<dbReference type="PATRIC" id="fig|695563.3.peg.1406"/>
<feature type="domain" description="Probable transposase IS891/IS1136/IS1341" evidence="5">
    <location>
        <begin position="10"/>
        <end position="83"/>
    </location>
</feature>
<organism evidence="6 7">
    <name type="scientific">Lactobacillus amylovorus subsp. animalium DSM 16698</name>
    <dbReference type="NCBI Taxonomy" id="695563"/>
    <lineage>
        <taxon>Bacteria</taxon>
        <taxon>Bacillati</taxon>
        <taxon>Bacillota</taxon>
        <taxon>Bacilli</taxon>
        <taxon>Lactobacillales</taxon>
        <taxon>Lactobacillaceae</taxon>
        <taxon>Lactobacillus</taxon>
        <taxon>Lactobacillus amylovorus subsp. animalium</taxon>
    </lineage>
</organism>
<keyword evidence="2" id="KW-0815">Transposition</keyword>
<proteinExistence type="inferred from homology"/>
<name>A0A0R2KPV8_LACAM</name>
<dbReference type="InterPro" id="IPR010095">
    <property type="entry name" value="Cas12f1-like_TNB"/>
</dbReference>
<dbReference type="InterPro" id="IPR001959">
    <property type="entry name" value="Transposase"/>
</dbReference>
<reference evidence="6 7" key="1">
    <citation type="journal article" date="2015" name="Genome Announc.">
        <title>Expanding the biotechnology potential of lactobacilli through comparative genomics of 213 strains and associated genera.</title>
        <authorList>
            <person name="Sun Z."/>
            <person name="Harris H.M."/>
            <person name="McCann A."/>
            <person name="Guo C."/>
            <person name="Argimon S."/>
            <person name="Zhang W."/>
            <person name="Yang X."/>
            <person name="Jeffery I.B."/>
            <person name="Cooney J.C."/>
            <person name="Kagawa T.F."/>
            <person name="Liu W."/>
            <person name="Song Y."/>
            <person name="Salvetti E."/>
            <person name="Wrobel A."/>
            <person name="Rasinkangas P."/>
            <person name="Parkhill J."/>
            <person name="Rea M.C."/>
            <person name="O'Sullivan O."/>
            <person name="Ritari J."/>
            <person name="Douillard F.P."/>
            <person name="Paul Ross R."/>
            <person name="Yang R."/>
            <person name="Briner A.E."/>
            <person name="Felis G.E."/>
            <person name="de Vos W.M."/>
            <person name="Barrangou R."/>
            <person name="Klaenhammer T.R."/>
            <person name="Caufield P.W."/>
            <person name="Cui Y."/>
            <person name="Zhang H."/>
            <person name="O'Toole P.W."/>
        </authorList>
    </citation>
    <scope>NUCLEOTIDE SEQUENCE [LARGE SCALE GENOMIC DNA]</scope>
    <source>
        <strain evidence="6 7">DSM 16698</strain>
    </source>
</reference>
<dbReference type="AlphaFoldDB" id="A0A0R2KPV8"/>
<dbReference type="GO" id="GO:0006310">
    <property type="term" value="P:DNA recombination"/>
    <property type="evidence" value="ECO:0007669"/>
    <property type="project" value="UniProtKB-KW"/>
</dbReference>
<evidence type="ECO:0000313" key="6">
    <source>
        <dbReference type="EMBL" id="KRN88276.1"/>
    </source>
</evidence>
<keyword evidence="4" id="KW-0233">DNA recombination</keyword>
<dbReference type="EMBL" id="JQBQ01000047">
    <property type="protein sequence ID" value="KRN88276.1"/>
    <property type="molecule type" value="Genomic_DNA"/>
</dbReference>
<gene>
    <name evidence="6" type="ORF">IV44_GL001343</name>
</gene>
<accession>A0A0R2KPV8</accession>
<evidence type="ECO:0000313" key="7">
    <source>
        <dbReference type="Proteomes" id="UP000051529"/>
    </source>
</evidence>
<keyword evidence="3" id="KW-0238">DNA-binding</keyword>
<sequence>MPAKLQKLYKRIKHYQRMLARKREINGKLVIKSNNYLAVRIKLQRDYRKIANIQNDLLQKFTTKLVNNYDQIVIEDLAIQKMMMTHVASKGMQRSLFSRFRQILTYKCEWYSKKINLS</sequence>
<evidence type="ECO:0000256" key="3">
    <source>
        <dbReference type="ARBA" id="ARBA00023125"/>
    </source>
</evidence>
<dbReference type="GO" id="GO:0032196">
    <property type="term" value="P:transposition"/>
    <property type="evidence" value="ECO:0007669"/>
    <property type="project" value="UniProtKB-KW"/>
</dbReference>
<dbReference type="Pfam" id="PF01385">
    <property type="entry name" value="OrfB_IS605"/>
    <property type="match status" value="1"/>
</dbReference>
<protein>
    <submittedName>
        <fullName evidence="6">Transposase</fullName>
    </submittedName>
</protein>
<evidence type="ECO:0000256" key="1">
    <source>
        <dbReference type="ARBA" id="ARBA00008761"/>
    </source>
</evidence>
<evidence type="ECO:0000256" key="2">
    <source>
        <dbReference type="ARBA" id="ARBA00022578"/>
    </source>
</evidence>
<evidence type="ECO:0000259" key="5">
    <source>
        <dbReference type="Pfam" id="PF01385"/>
    </source>
</evidence>
<dbReference type="GO" id="GO:0003677">
    <property type="term" value="F:DNA binding"/>
    <property type="evidence" value="ECO:0007669"/>
    <property type="project" value="UniProtKB-KW"/>
</dbReference>
<comment type="caution">
    <text evidence="6">The sequence shown here is derived from an EMBL/GenBank/DDBJ whole genome shotgun (WGS) entry which is preliminary data.</text>
</comment>
<comment type="similarity">
    <text evidence="1">In the C-terminal section; belongs to the transposase 35 family.</text>
</comment>
<dbReference type="Proteomes" id="UP000051529">
    <property type="component" value="Unassembled WGS sequence"/>
</dbReference>